<reference evidence="1 2" key="1">
    <citation type="submission" date="2017-06" db="EMBL/GenBank/DDBJ databases">
        <authorList>
            <person name="Kim H.J."/>
            <person name="Triplett B.A."/>
        </authorList>
    </citation>
    <scope>NUCLEOTIDE SEQUENCE [LARGE SCALE GENOMIC DNA]</scope>
    <source>
        <strain evidence="1 2">DSM 29339</strain>
    </source>
</reference>
<dbReference type="InterPro" id="IPR029063">
    <property type="entry name" value="SAM-dependent_MTases_sf"/>
</dbReference>
<dbReference type="Gene3D" id="3.40.50.150">
    <property type="entry name" value="Vaccinia Virus protein VP39"/>
    <property type="match status" value="1"/>
</dbReference>
<evidence type="ECO:0000313" key="2">
    <source>
        <dbReference type="Proteomes" id="UP000198426"/>
    </source>
</evidence>
<name>A0A239M9C0_9RHOB</name>
<evidence type="ECO:0000313" key="1">
    <source>
        <dbReference type="EMBL" id="SNT39070.1"/>
    </source>
</evidence>
<evidence type="ECO:0008006" key="3">
    <source>
        <dbReference type="Google" id="ProtNLM"/>
    </source>
</evidence>
<proteinExistence type="predicted"/>
<dbReference type="SUPFAM" id="SSF53335">
    <property type="entry name" value="S-adenosyl-L-methionine-dependent methyltransferases"/>
    <property type="match status" value="1"/>
</dbReference>
<gene>
    <name evidence="1" type="ORF">SAMN05421757_11450</name>
</gene>
<organism evidence="1 2">
    <name type="scientific">Tropicimonas sediminicola</name>
    <dbReference type="NCBI Taxonomy" id="1031541"/>
    <lineage>
        <taxon>Bacteria</taxon>
        <taxon>Pseudomonadati</taxon>
        <taxon>Pseudomonadota</taxon>
        <taxon>Alphaproteobacteria</taxon>
        <taxon>Rhodobacterales</taxon>
        <taxon>Roseobacteraceae</taxon>
        <taxon>Tropicimonas</taxon>
    </lineage>
</organism>
<dbReference type="AlphaFoldDB" id="A0A239M9C0"/>
<dbReference type="Proteomes" id="UP000198426">
    <property type="component" value="Unassembled WGS sequence"/>
</dbReference>
<dbReference type="EMBL" id="FZOY01000014">
    <property type="protein sequence ID" value="SNT39070.1"/>
    <property type="molecule type" value="Genomic_DNA"/>
</dbReference>
<accession>A0A239M9C0</accession>
<keyword evidence="2" id="KW-1185">Reference proteome</keyword>
<protein>
    <recommendedName>
        <fullName evidence="3">Methyltransferase domain-containing protein</fullName>
    </recommendedName>
</protein>
<sequence>MLMDRALGKARAVPTMLSGEEQRLYYWLTAFWAEGAGEIVDLGCFAGGSTARLAEGLDVSGHDVRVHAFDRFTAGEDVKRSILYPQGIAPFEGTDILPLAQDLLAPWGERIRFHRGEIDGMDWGGDPIELLVMDASKAADTMDRMAETFLPHLVPGRSLLVQQDFLHWSQPWVPVQMERLAAFFTPLVHVPRDTLVFLCHRRPTREELCAARTADLSDEVLLSYLEMAHERYADWGLAARLDETILGLRANPGKRRAFQFKRP</sequence>